<dbReference type="HOGENOM" id="CLU_821113_0_0_0"/>
<dbReference type="eggNOG" id="ENOG5033D5C">
    <property type="taxonomic scope" value="Bacteria"/>
</dbReference>
<sequence precursor="true">MPVFQSPNANLYRGRLPNSSASSFWRIASRFLLLCVALGAAQSARAGLVFNPIFDASTSSAPAGFFVAFNSAVQFLESQYSDPITINLNVGWGEINGGSLSPGNLGQSSTNQQGFYSYSTVKTALTNDSKSASDATAIAHLPANYPGGAGNIFVMSNAEAKALGLLPGNAAGKDGAVGFNSTASYTFDPNNRAIAGEYDFVGLAEHELTEIMGRYGLGQNGAASGRFSPIDLFRYLSSGVLDTTPANGAYFSIDGGNTVINTFNGTGGGDLSDWSGATLDSFNHNLTLGKELDVTPGDITVTDVIGYDLAAPEPSTFALFALGIAATIYLRRQEVRTG</sequence>
<gene>
    <name evidence="2" type="ordered locus">Acid_6040</name>
</gene>
<dbReference type="InterPro" id="IPR013424">
    <property type="entry name" value="Ice-binding_C"/>
</dbReference>
<name>Q01TP5_SOLUE</name>
<evidence type="ECO:0000313" key="2">
    <source>
        <dbReference type="EMBL" id="ABJ86975.1"/>
    </source>
</evidence>
<dbReference type="Pfam" id="PF07589">
    <property type="entry name" value="PEP-CTERM"/>
    <property type="match status" value="1"/>
</dbReference>
<dbReference type="AlphaFoldDB" id="Q01TP5"/>
<feature type="domain" description="Ice-binding protein C-terminal" evidence="1">
    <location>
        <begin position="310"/>
        <end position="332"/>
    </location>
</feature>
<dbReference type="STRING" id="234267.Acid_6040"/>
<proteinExistence type="predicted"/>
<dbReference type="EMBL" id="CP000473">
    <property type="protein sequence ID" value="ABJ86975.1"/>
    <property type="molecule type" value="Genomic_DNA"/>
</dbReference>
<dbReference type="NCBIfam" id="NF038122">
    <property type="entry name" value="metallo_LGF"/>
    <property type="match status" value="1"/>
</dbReference>
<dbReference type="InParanoid" id="Q01TP5"/>
<reference evidence="2" key="1">
    <citation type="submission" date="2006-10" db="EMBL/GenBank/DDBJ databases">
        <title>Complete sequence of Solibacter usitatus Ellin6076.</title>
        <authorList>
            <consortium name="US DOE Joint Genome Institute"/>
            <person name="Copeland A."/>
            <person name="Lucas S."/>
            <person name="Lapidus A."/>
            <person name="Barry K."/>
            <person name="Detter J.C."/>
            <person name="Glavina del Rio T."/>
            <person name="Hammon N."/>
            <person name="Israni S."/>
            <person name="Dalin E."/>
            <person name="Tice H."/>
            <person name="Pitluck S."/>
            <person name="Thompson L.S."/>
            <person name="Brettin T."/>
            <person name="Bruce D."/>
            <person name="Han C."/>
            <person name="Tapia R."/>
            <person name="Gilna P."/>
            <person name="Schmutz J."/>
            <person name="Larimer F."/>
            <person name="Land M."/>
            <person name="Hauser L."/>
            <person name="Kyrpides N."/>
            <person name="Mikhailova N."/>
            <person name="Janssen P.H."/>
            <person name="Kuske C.R."/>
            <person name="Richardson P."/>
        </authorList>
    </citation>
    <scope>NUCLEOTIDE SEQUENCE</scope>
    <source>
        <strain evidence="2">Ellin6076</strain>
    </source>
</reference>
<organism evidence="2">
    <name type="scientific">Solibacter usitatus (strain Ellin6076)</name>
    <dbReference type="NCBI Taxonomy" id="234267"/>
    <lineage>
        <taxon>Bacteria</taxon>
        <taxon>Pseudomonadati</taxon>
        <taxon>Acidobacteriota</taxon>
        <taxon>Terriglobia</taxon>
        <taxon>Bryobacterales</taxon>
        <taxon>Solibacteraceae</taxon>
        <taxon>Candidatus Solibacter</taxon>
    </lineage>
</organism>
<dbReference type="OrthoDB" id="8198236at2"/>
<evidence type="ECO:0000259" key="1">
    <source>
        <dbReference type="Pfam" id="PF07589"/>
    </source>
</evidence>
<accession>Q01TP5</accession>
<protein>
    <recommendedName>
        <fullName evidence="1">Ice-binding protein C-terminal domain-containing protein</fullName>
    </recommendedName>
</protein>
<dbReference type="NCBIfam" id="TIGR02595">
    <property type="entry name" value="PEP_CTERM"/>
    <property type="match status" value="1"/>
</dbReference>
<dbReference type="KEGG" id="sus:Acid_6040"/>